<proteinExistence type="inferred from homology"/>
<dbReference type="Proteomes" id="UP000002280">
    <property type="component" value="Chromosome 3"/>
</dbReference>
<protein>
    <recommendedName>
        <fullName evidence="6">Annexin</fullName>
    </recommendedName>
</protein>
<dbReference type="GeneTree" id="ENSGT00940000159797"/>
<dbReference type="FunFam" id="1.10.220.10:FF:000046">
    <property type="entry name" value="Annexin"/>
    <property type="match status" value="1"/>
</dbReference>
<dbReference type="STRING" id="13616.ENSMODP00000002355"/>
<evidence type="ECO:0000256" key="2">
    <source>
        <dbReference type="ARBA" id="ARBA00022737"/>
    </source>
</evidence>
<evidence type="ECO:0000256" key="6">
    <source>
        <dbReference type="RuleBase" id="RU003540"/>
    </source>
</evidence>
<dbReference type="GO" id="GO:0001786">
    <property type="term" value="F:phosphatidylserine binding"/>
    <property type="evidence" value="ECO:0000318"/>
    <property type="project" value="GO_Central"/>
</dbReference>
<dbReference type="KEGG" id="mdo:100032156"/>
<reference evidence="7" key="3">
    <citation type="submission" date="2025-09" db="UniProtKB">
        <authorList>
            <consortium name="Ensembl"/>
        </authorList>
    </citation>
    <scope>IDENTIFICATION</scope>
</reference>
<evidence type="ECO:0000256" key="1">
    <source>
        <dbReference type="ARBA" id="ARBA00007831"/>
    </source>
</evidence>
<dbReference type="FunFam" id="1.10.220.10:FF:000001">
    <property type="entry name" value="Annexin"/>
    <property type="match status" value="1"/>
</dbReference>
<evidence type="ECO:0000256" key="4">
    <source>
        <dbReference type="ARBA" id="ARBA00023216"/>
    </source>
</evidence>
<dbReference type="Bgee" id="ENSMODG00000001929">
    <property type="expression patterns" value="Expressed in spinal cord and 3 other cell types or tissues"/>
</dbReference>
<dbReference type="AlphaFoldDB" id="F6W0Q1"/>
<dbReference type="FunFam" id="1.10.220.10:FF:000002">
    <property type="entry name" value="Annexin"/>
    <property type="match status" value="1"/>
</dbReference>
<evidence type="ECO:0000256" key="5">
    <source>
        <dbReference type="ARBA" id="ARBA00023302"/>
    </source>
</evidence>
<dbReference type="GO" id="GO:0005544">
    <property type="term" value="F:calcium-dependent phospholipid binding"/>
    <property type="evidence" value="ECO:0000318"/>
    <property type="project" value="GO_Central"/>
</dbReference>
<dbReference type="GO" id="GO:0005886">
    <property type="term" value="C:plasma membrane"/>
    <property type="evidence" value="ECO:0000318"/>
    <property type="project" value="GO_Central"/>
</dbReference>
<keyword evidence="4 6" id="KW-0041">Annexin</keyword>
<dbReference type="GO" id="GO:0005509">
    <property type="term" value="F:calcium ion binding"/>
    <property type="evidence" value="ECO:0007669"/>
    <property type="project" value="Ensembl"/>
</dbReference>
<dbReference type="InterPro" id="IPR037104">
    <property type="entry name" value="Annexin_sf"/>
</dbReference>
<gene>
    <name evidence="7" type="primary">ANXA13</name>
</gene>
<reference evidence="7 8" key="1">
    <citation type="journal article" date="2007" name="Nature">
        <title>Genome of the marsupial Monodelphis domestica reveals innovation in non-coding sequences.</title>
        <authorList>
            <person name="Mikkelsen T.S."/>
            <person name="Wakefield M.J."/>
            <person name="Aken B."/>
            <person name="Amemiya C.T."/>
            <person name="Chang J.L."/>
            <person name="Duke S."/>
            <person name="Garber M."/>
            <person name="Gentles A.J."/>
            <person name="Goodstadt L."/>
            <person name="Heger A."/>
            <person name="Jurka J."/>
            <person name="Kamal M."/>
            <person name="Mauceli E."/>
            <person name="Searle S.M."/>
            <person name="Sharpe T."/>
            <person name="Baker M.L."/>
            <person name="Batzer M.A."/>
            <person name="Benos P.V."/>
            <person name="Belov K."/>
            <person name="Clamp M."/>
            <person name="Cook A."/>
            <person name="Cuff J."/>
            <person name="Das R."/>
            <person name="Davidow L."/>
            <person name="Deakin J.E."/>
            <person name="Fazzari M.J."/>
            <person name="Glass J.L."/>
            <person name="Grabherr M."/>
            <person name="Greally J.M."/>
            <person name="Gu W."/>
            <person name="Hore T.A."/>
            <person name="Huttley G.A."/>
            <person name="Kleber M."/>
            <person name="Jirtle R.L."/>
            <person name="Koina E."/>
            <person name="Lee J.T."/>
            <person name="Mahony S."/>
            <person name="Marra M.A."/>
            <person name="Miller R.D."/>
            <person name="Nicholls R.D."/>
            <person name="Oda M."/>
            <person name="Papenfuss A.T."/>
            <person name="Parra Z.E."/>
            <person name="Pollock D.D."/>
            <person name="Ray D.A."/>
            <person name="Schein J.E."/>
            <person name="Speed T.P."/>
            <person name="Thompson K."/>
            <person name="VandeBerg J.L."/>
            <person name="Wade C.M."/>
            <person name="Walker J.A."/>
            <person name="Waters P.D."/>
            <person name="Webber C."/>
            <person name="Weidman J.R."/>
            <person name="Xie X."/>
            <person name="Zody M.C."/>
            <person name="Baldwin J."/>
            <person name="Abdouelleil A."/>
            <person name="Abdulkadir J."/>
            <person name="Abebe A."/>
            <person name="Abera B."/>
            <person name="Abreu J."/>
            <person name="Acer S.C."/>
            <person name="Aftuck L."/>
            <person name="Alexander A."/>
            <person name="An P."/>
            <person name="Anderson E."/>
            <person name="Anderson S."/>
            <person name="Arachi H."/>
            <person name="Azer M."/>
            <person name="Bachantsang P."/>
            <person name="Barry A."/>
            <person name="Bayul T."/>
            <person name="Berlin A."/>
            <person name="Bessette D."/>
            <person name="Bloom T."/>
            <person name="Bloom T."/>
            <person name="Boguslavskiy L."/>
            <person name="Bonnet C."/>
            <person name="Boukhgalter B."/>
            <person name="Bourzgui I."/>
            <person name="Brown A."/>
            <person name="Cahill P."/>
            <person name="Channer S."/>
            <person name="Cheshatsang Y."/>
            <person name="Chuda L."/>
            <person name="Citroen M."/>
            <person name="Collymore A."/>
            <person name="Cooke P."/>
            <person name="Costello M."/>
            <person name="D'Aco K."/>
            <person name="Daza R."/>
            <person name="De Haan G."/>
            <person name="DeGray S."/>
            <person name="DeMaso C."/>
            <person name="Dhargay N."/>
            <person name="Dooley K."/>
            <person name="Dooley E."/>
            <person name="Doricent M."/>
            <person name="Dorje P."/>
            <person name="Dorjee K."/>
            <person name="Dupes A."/>
            <person name="Elong R."/>
            <person name="Falk J."/>
            <person name="Farina A."/>
            <person name="Faro S."/>
            <person name="Ferguson D."/>
            <person name="Fisher S."/>
            <person name="Foley C.D."/>
            <person name="Franke A."/>
            <person name="Friedrich D."/>
            <person name="Gadbois L."/>
            <person name="Gearin G."/>
            <person name="Gearin C.R."/>
            <person name="Giannoukos G."/>
            <person name="Goode T."/>
            <person name="Graham J."/>
            <person name="Grandbois E."/>
            <person name="Grewal S."/>
            <person name="Gyaltsen K."/>
            <person name="Hafez N."/>
            <person name="Hagos B."/>
            <person name="Hall J."/>
            <person name="Henson C."/>
            <person name="Hollinger A."/>
            <person name="Honan T."/>
            <person name="Huard M.D."/>
            <person name="Hughes L."/>
            <person name="Hurhula B."/>
            <person name="Husby M.E."/>
            <person name="Kamat A."/>
            <person name="Kanga B."/>
            <person name="Kashin S."/>
            <person name="Khazanovich D."/>
            <person name="Kisner P."/>
            <person name="Lance K."/>
            <person name="Lara M."/>
            <person name="Lee W."/>
            <person name="Lennon N."/>
            <person name="Letendre F."/>
            <person name="LeVine R."/>
            <person name="Lipovsky A."/>
            <person name="Liu X."/>
            <person name="Liu J."/>
            <person name="Liu S."/>
            <person name="Lokyitsang T."/>
            <person name="Lokyitsang Y."/>
            <person name="Lubonja R."/>
            <person name="Lui A."/>
            <person name="MacDonald P."/>
            <person name="Magnisalis V."/>
            <person name="Maru K."/>
            <person name="Matthews C."/>
            <person name="McCusker W."/>
            <person name="McDonough S."/>
            <person name="Mehta T."/>
            <person name="Meldrim J."/>
            <person name="Meneus L."/>
            <person name="Mihai O."/>
            <person name="Mihalev A."/>
            <person name="Mihova T."/>
            <person name="Mittelman R."/>
            <person name="Mlenga V."/>
            <person name="Montmayeur A."/>
            <person name="Mulrain L."/>
            <person name="Navidi A."/>
            <person name="Naylor J."/>
            <person name="Negash T."/>
            <person name="Nguyen T."/>
            <person name="Nguyen N."/>
            <person name="Nicol R."/>
            <person name="Norbu C."/>
            <person name="Norbu N."/>
            <person name="Novod N."/>
            <person name="O'Neill B."/>
            <person name="Osman S."/>
            <person name="Markiewicz E."/>
            <person name="Oyono O.L."/>
            <person name="Patti C."/>
            <person name="Phunkhang P."/>
            <person name="Pierre F."/>
            <person name="Priest M."/>
            <person name="Raghuraman S."/>
            <person name="Rege F."/>
            <person name="Reyes R."/>
            <person name="Rise C."/>
            <person name="Rogov P."/>
            <person name="Ross K."/>
            <person name="Ryan E."/>
            <person name="Settipalli S."/>
            <person name="Shea T."/>
            <person name="Sherpa N."/>
            <person name="Shi L."/>
            <person name="Shih D."/>
            <person name="Sparrow T."/>
            <person name="Spaulding J."/>
            <person name="Stalker J."/>
            <person name="Stange-Thomann N."/>
            <person name="Stavropoulos S."/>
            <person name="Stone C."/>
            <person name="Strader C."/>
            <person name="Tesfaye S."/>
            <person name="Thomson T."/>
            <person name="Thoulutsang Y."/>
            <person name="Thoulutsang D."/>
            <person name="Topham K."/>
            <person name="Topping I."/>
            <person name="Tsamla T."/>
            <person name="Vassiliev H."/>
            <person name="Vo A."/>
            <person name="Wangchuk T."/>
            <person name="Wangdi T."/>
            <person name="Weiand M."/>
            <person name="Wilkinson J."/>
            <person name="Wilson A."/>
            <person name="Yadav S."/>
            <person name="Young G."/>
            <person name="Yu Q."/>
            <person name="Zembek L."/>
            <person name="Zhong D."/>
            <person name="Zimmer A."/>
            <person name="Zwirko Z."/>
            <person name="Jaffe D.B."/>
            <person name="Alvarez P."/>
            <person name="Brockman W."/>
            <person name="Butler J."/>
            <person name="Chin C."/>
            <person name="Gnerre S."/>
            <person name="MacCallum I."/>
            <person name="Graves J.A."/>
            <person name="Ponting C.P."/>
            <person name="Breen M."/>
            <person name="Samollow P.B."/>
            <person name="Lander E.S."/>
            <person name="Lindblad-Toh K."/>
        </authorList>
    </citation>
    <scope>NUCLEOTIDE SEQUENCE [LARGE SCALE GENOMIC DNA]</scope>
</reference>
<sequence length="316" mass="35985">MGNRPTTPISERQFDAVQDAKKLNKAFRGIKTDEIGIVEVLSSRTIDQRQQIKQKYKDIFGKDLEKVMESELRGYFRRVSLALLDLPHELCARELRRATKGIGTNEAVLVEILCTRSNKEIEEIKTVYQTLFGNSLESDVIDDTSGDFKKILLSLLQASRDEGDDVDKELSEKDAKALFDAGEGRWGTDEMIFTEILSKRNYDQLKATFRAYEKLVGKDIEQTIETEVCGDFKLALQTIVKRTQDCAGYFAEVLHKAIKGPMVDGDALIRVILTRAEVDLPRVRERFQEKYGKTLEYKIRSETSGDFKVMLLALLP</sequence>
<name>F6W0Q1_MONDO</name>
<dbReference type="GO" id="GO:0012506">
    <property type="term" value="C:vesicle membrane"/>
    <property type="evidence" value="ECO:0000318"/>
    <property type="project" value="GO_Central"/>
</dbReference>
<reference evidence="7" key="2">
    <citation type="submission" date="2025-08" db="UniProtKB">
        <authorList>
            <consortium name="Ensembl"/>
        </authorList>
    </citation>
    <scope>IDENTIFICATION</scope>
</reference>
<dbReference type="PANTHER" id="PTHR10502:SF175">
    <property type="entry name" value="ANNEXIN A13"/>
    <property type="match status" value="1"/>
</dbReference>
<keyword evidence="8" id="KW-1185">Reference proteome</keyword>
<dbReference type="SUPFAM" id="SSF47874">
    <property type="entry name" value="Annexin"/>
    <property type="match status" value="1"/>
</dbReference>
<dbReference type="PRINTS" id="PR00196">
    <property type="entry name" value="ANNEXIN"/>
</dbReference>
<dbReference type="SMART" id="SM00335">
    <property type="entry name" value="ANX"/>
    <property type="match status" value="4"/>
</dbReference>
<dbReference type="GO" id="GO:1901611">
    <property type="term" value="F:phosphatidylglycerol binding"/>
    <property type="evidence" value="ECO:0007669"/>
    <property type="project" value="Ensembl"/>
</dbReference>
<dbReference type="InterPro" id="IPR018252">
    <property type="entry name" value="Annexin_repeat_CS"/>
</dbReference>
<dbReference type="InterPro" id="IPR018502">
    <property type="entry name" value="Annexin_repeat"/>
</dbReference>
<dbReference type="Gene3D" id="1.10.220.10">
    <property type="entry name" value="Annexin"/>
    <property type="match status" value="4"/>
</dbReference>
<comment type="similarity">
    <text evidence="1 6">Belongs to the annexin family.</text>
</comment>
<evidence type="ECO:0000256" key="3">
    <source>
        <dbReference type="ARBA" id="ARBA00022837"/>
    </source>
</evidence>
<keyword evidence="5 6" id="KW-0111">Calcium/phospholipid-binding</keyword>
<dbReference type="InParanoid" id="F6W0Q1"/>
<dbReference type="OMA" id="LLIGKDM"/>
<keyword evidence="3 6" id="KW-0106">Calcium</keyword>
<evidence type="ECO:0000313" key="7">
    <source>
        <dbReference type="Ensembl" id="ENSMODP00000002355.3"/>
    </source>
</evidence>
<dbReference type="HOGENOM" id="CLU_025300_0_0_1"/>
<dbReference type="FunFam" id="1.10.220.10:FF:000003">
    <property type="entry name" value="Annexin"/>
    <property type="match status" value="1"/>
</dbReference>
<dbReference type="PANTHER" id="PTHR10502">
    <property type="entry name" value="ANNEXIN"/>
    <property type="match status" value="1"/>
</dbReference>
<organism evidence="7 8">
    <name type="scientific">Monodelphis domestica</name>
    <name type="common">Gray short-tailed opossum</name>
    <dbReference type="NCBI Taxonomy" id="13616"/>
    <lineage>
        <taxon>Eukaryota</taxon>
        <taxon>Metazoa</taxon>
        <taxon>Chordata</taxon>
        <taxon>Craniata</taxon>
        <taxon>Vertebrata</taxon>
        <taxon>Euteleostomi</taxon>
        <taxon>Mammalia</taxon>
        <taxon>Metatheria</taxon>
        <taxon>Didelphimorphia</taxon>
        <taxon>Didelphidae</taxon>
        <taxon>Monodelphis</taxon>
    </lineage>
</organism>
<dbReference type="FunCoup" id="F6W0Q1">
    <property type="interactions" value="20"/>
</dbReference>
<evidence type="ECO:0000313" key="8">
    <source>
        <dbReference type="Proteomes" id="UP000002280"/>
    </source>
</evidence>
<dbReference type="PROSITE" id="PS00223">
    <property type="entry name" value="ANNEXIN_1"/>
    <property type="match status" value="1"/>
</dbReference>
<accession>F6W0Q1</accession>
<dbReference type="Pfam" id="PF00191">
    <property type="entry name" value="Annexin"/>
    <property type="match status" value="4"/>
</dbReference>
<dbReference type="Ensembl" id="ENSMODT00000002405.4">
    <property type="protein sequence ID" value="ENSMODP00000002355.3"/>
    <property type="gene ID" value="ENSMODG00000001929.4"/>
</dbReference>
<comment type="domain">
    <text evidence="6">A pair of annexin repeats may form one binding site for calcium and phospholipid.</text>
</comment>
<dbReference type="GO" id="GO:0005634">
    <property type="term" value="C:nucleus"/>
    <property type="evidence" value="ECO:0000318"/>
    <property type="project" value="GO_Central"/>
</dbReference>
<dbReference type="PROSITE" id="PS51897">
    <property type="entry name" value="ANNEXIN_2"/>
    <property type="match status" value="4"/>
</dbReference>
<dbReference type="GO" id="GO:0005654">
    <property type="term" value="C:nucleoplasm"/>
    <property type="evidence" value="ECO:0007669"/>
    <property type="project" value="Ensembl"/>
</dbReference>
<dbReference type="GO" id="GO:0005737">
    <property type="term" value="C:cytoplasm"/>
    <property type="evidence" value="ECO:0000318"/>
    <property type="project" value="GO_Central"/>
</dbReference>
<dbReference type="eggNOG" id="KOG0819">
    <property type="taxonomic scope" value="Eukaryota"/>
</dbReference>
<keyword evidence="2 6" id="KW-0677">Repeat</keyword>
<dbReference type="InterPro" id="IPR001464">
    <property type="entry name" value="Annexin"/>
</dbReference>